<accession>A0A0P9GZ49</accession>
<dbReference type="InterPro" id="IPR053228">
    <property type="entry name" value="Stereospecific_Lipase"/>
</dbReference>
<dbReference type="OMA" id="TTSIWTQ"/>
<protein>
    <submittedName>
        <fullName evidence="2">Uncharacterized protein</fullName>
    </submittedName>
</protein>
<dbReference type="InterPro" id="IPR029058">
    <property type="entry name" value="AB_hydrolase_fold"/>
</dbReference>
<gene>
    <name evidence="2" type="ORF">RHOBADRAFT_55752</name>
</gene>
<feature type="chain" id="PRO_5006158140" evidence="1">
    <location>
        <begin position="20"/>
        <end position="352"/>
    </location>
</feature>
<dbReference type="OrthoDB" id="4605274at2759"/>
<evidence type="ECO:0000313" key="3">
    <source>
        <dbReference type="Proteomes" id="UP000053890"/>
    </source>
</evidence>
<dbReference type="SUPFAM" id="SSF53474">
    <property type="entry name" value="alpha/beta-Hydrolases"/>
    <property type="match status" value="1"/>
</dbReference>
<dbReference type="EMBL" id="KQ474086">
    <property type="protein sequence ID" value="KPV72666.1"/>
    <property type="molecule type" value="Genomic_DNA"/>
</dbReference>
<dbReference type="RefSeq" id="XP_018268715.1">
    <property type="nucleotide sequence ID" value="XM_018417999.1"/>
</dbReference>
<name>A0A0P9GZ49_RHOGW</name>
<evidence type="ECO:0000313" key="2">
    <source>
        <dbReference type="EMBL" id="KPV72666.1"/>
    </source>
</evidence>
<dbReference type="PANTHER" id="PTHR37574">
    <property type="entry name" value="LIPASE B"/>
    <property type="match status" value="1"/>
</dbReference>
<dbReference type="PANTHER" id="PTHR37574:SF1">
    <property type="entry name" value="LIPASE B"/>
    <property type="match status" value="1"/>
</dbReference>
<reference evidence="2 3" key="1">
    <citation type="journal article" date="2015" name="Front. Microbiol.">
        <title>Genome sequence of the plant growth promoting endophytic yeast Rhodotorula graminis WP1.</title>
        <authorList>
            <person name="Firrincieli A."/>
            <person name="Otillar R."/>
            <person name="Salamov A."/>
            <person name="Schmutz J."/>
            <person name="Khan Z."/>
            <person name="Redman R.S."/>
            <person name="Fleck N.D."/>
            <person name="Lindquist E."/>
            <person name="Grigoriev I.V."/>
            <person name="Doty S.L."/>
        </authorList>
    </citation>
    <scope>NUCLEOTIDE SEQUENCE [LARGE SCALE GENOMIC DNA]</scope>
    <source>
        <strain evidence="2 3">WP1</strain>
    </source>
</reference>
<evidence type="ECO:0000256" key="1">
    <source>
        <dbReference type="SAM" id="SignalP"/>
    </source>
</evidence>
<sequence length="352" mass="37431">MRGFVSFLASLALFHLAVAAPVSPQALETRASLCRNVARNAGRFSLPCATYANSLTCPAGINGKKGGVVLLVHGTGSTGEETWANGPYIKLLPSAGPEFDVCWVTLPDRSLGDIQVSSEYIAYLVEYLASRSATKKVGLVTHSQGGLNVQWALNFWPSHRSLVSSFVALAPPFKGTIEGPPACLVTSLLGGCNPSVIQQSVASSFLDALNVQGDVALVPTTSIYTAYDDVIQPELLAPTSRLVNAKVVRIQDTCGPAYVVEHFIIPFASYPYHLALDALTNKGVADTSRVPKSTCAWLVNDVLLDNFNRAPSILSEVVHDALAVLLGTKARKEPLLQSYVCKRGDVKSGCAS</sequence>
<proteinExistence type="predicted"/>
<keyword evidence="1" id="KW-0732">Signal</keyword>
<feature type="signal peptide" evidence="1">
    <location>
        <begin position="1"/>
        <end position="19"/>
    </location>
</feature>
<dbReference type="Proteomes" id="UP000053890">
    <property type="component" value="Unassembled WGS sequence"/>
</dbReference>
<dbReference type="AlphaFoldDB" id="A0A0P9GZ49"/>
<dbReference type="GeneID" id="28978447"/>
<dbReference type="Gene3D" id="3.40.50.1820">
    <property type="entry name" value="alpha/beta hydrolase"/>
    <property type="match status" value="1"/>
</dbReference>
<dbReference type="STRING" id="578459.A0A0P9GZ49"/>
<keyword evidence="3" id="KW-1185">Reference proteome</keyword>
<organism evidence="2 3">
    <name type="scientific">Rhodotorula graminis (strain WP1)</name>
    <dbReference type="NCBI Taxonomy" id="578459"/>
    <lineage>
        <taxon>Eukaryota</taxon>
        <taxon>Fungi</taxon>
        <taxon>Dikarya</taxon>
        <taxon>Basidiomycota</taxon>
        <taxon>Pucciniomycotina</taxon>
        <taxon>Microbotryomycetes</taxon>
        <taxon>Sporidiobolales</taxon>
        <taxon>Sporidiobolaceae</taxon>
        <taxon>Rhodotorula</taxon>
    </lineage>
</organism>